<keyword evidence="2" id="KW-1003">Cell membrane</keyword>
<evidence type="ECO:0000256" key="1">
    <source>
        <dbReference type="ARBA" id="ARBA00004651"/>
    </source>
</evidence>
<organism evidence="8 9">
    <name type="scientific">Streptomyces griseoaurantiacus</name>
    <dbReference type="NCBI Taxonomy" id="68213"/>
    <lineage>
        <taxon>Bacteria</taxon>
        <taxon>Bacillati</taxon>
        <taxon>Actinomycetota</taxon>
        <taxon>Actinomycetes</taxon>
        <taxon>Kitasatosporales</taxon>
        <taxon>Streptomycetaceae</taxon>
        <taxon>Streptomyces</taxon>
        <taxon>Streptomyces aurantiacus group</taxon>
    </lineage>
</organism>
<feature type="transmembrane region" description="Helical" evidence="7">
    <location>
        <begin position="122"/>
        <end position="143"/>
    </location>
</feature>
<feature type="transmembrane region" description="Helical" evidence="7">
    <location>
        <begin position="188"/>
        <end position="210"/>
    </location>
</feature>
<name>A0A1G7MI79_9ACTN</name>
<evidence type="ECO:0000313" key="8">
    <source>
        <dbReference type="EMBL" id="SDF61384.1"/>
    </source>
</evidence>
<evidence type="ECO:0000256" key="2">
    <source>
        <dbReference type="ARBA" id="ARBA00022475"/>
    </source>
</evidence>
<sequence>MIPAHTPGGGHGTGLFGAVLVLGAALSAAGYLAAAARLRRRGDGWPRHRDALFAAGCAALAGAAAGTPPGGPFTVHMIRHLVFAMAVPPVLAAARPVTLVLRTLPAGPPRRALRAVLGSRPAALLLFPPMAAALDVGGLWLLYRTPLLSRFAGRPLLDAAVHLHVLVSGLLLAFAVCSLEPVRHRWSLAWRGGALLGAGAAHAVLARTLYATPPPGTAFATADLRRGAQWMYYGGDLAELALASLLAADWYARTGRARRRAARRETAFPGASTPREGVRTGRVAGRRVVPGCSALFRLLASHDQQRIPAPGRREDEPGTARCQGPRSGSGGHGPDRTVHRGRPAARTGAAGGPGAAPGAGP</sequence>
<feature type="transmembrane region" description="Helical" evidence="7">
    <location>
        <begin position="230"/>
        <end position="252"/>
    </location>
</feature>
<feature type="transmembrane region" description="Helical" evidence="7">
    <location>
        <begin position="80"/>
        <end position="101"/>
    </location>
</feature>
<evidence type="ECO:0000256" key="5">
    <source>
        <dbReference type="ARBA" id="ARBA00023136"/>
    </source>
</evidence>
<keyword evidence="5 7" id="KW-0472">Membrane</keyword>
<evidence type="ECO:0000256" key="4">
    <source>
        <dbReference type="ARBA" id="ARBA00022989"/>
    </source>
</evidence>
<comment type="subcellular location">
    <subcellularLocation>
        <location evidence="1">Cell membrane</location>
        <topology evidence="1">Multi-pass membrane protein</topology>
    </subcellularLocation>
</comment>
<dbReference type="Proteomes" id="UP000198614">
    <property type="component" value="Unassembled WGS sequence"/>
</dbReference>
<feature type="region of interest" description="Disordered" evidence="6">
    <location>
        <begin position="303"/>
        <end position="361"/>
    </location>
</feature>
<keyword evidence="3 7" id="KW-0812">Transmembrane</keyword>
<evidence type="ECO:0000256" key="7">
    <source>
        <dbReference type="SAM" id="Phobius"/>
    </source>
</evidence>
<protein>
    <submittedName>
        <fullName evidence="8">Putative membrane protein</fullName>
    </submittedName>
</protein>
<evidence type="ECO:0000313" key="9">
    <source>
        <dbReference type="Proteomes" id="UP000198614"/>
    </source>
</evidence>
<feature type="transmembrane region" description="Helical" evidence="7">
    <location>
        <begin position="50"/>
        <end position="68"/>
    </location>
</feature>
<dbReference type="Pfam" id="PF09678">
    <property type="entry name" value="Caa3_CtaG"/>
    <property type="match status" value="1"/>
</dbReference>
<feature type="compositionally biased region" description="Gly residues" evidence="6">
    <location>
        <begin position="349"/>
        <end position="361"/>
    </location>
</feature>
<reference evidence="8 9" key="1">
    <citation type="submission" date="2016-10" db="EMBL/GenBank/DDBJ databases">
        <authorList>
            <person name="de Groot N.N."/>
        </authorList>
    </citation>
    <scope>NUCLEOTIDE SEQUENCE [LARGE SCALE GENOMIC DNA]</scope>
    <source>
        <strain evidence="8 9">CGMCC 4.1859</strain>
    </source>
</reference>
<feature type="transmembrane region" description="Helical" evidence="7">
    <location>
        <begin position="155"/>
        <end position="176"/>
    </location>
</feature>
<dbReference type="InterPro" id="IPR019108">
    <property type="entry name" value="Caa3_assmbl_CtaG-rel"/>
</dbReference>
<accession>A0A1G7MI79</accession>
<dbReference type="AlphaFoldDB" id="A0A1G7MI79"/>
<feature type="transmembrane region" description="Helical" evidence="7">
    <location>
        <begin position="15"/>
        <end position="38"/>
    </location>
</feature>
<proteinExistence type="predicted"/>
<evidence type="ECO:0000256" key="3">
    <source>
        <dbReference type="ARBA" id="ARBA00022692"/>
    </source>
</evidence>
<gene>
    <name evidence="8" type="ORF">SAMN05216260_109212</name>
</gene>
<keyword evidence="4 7" id="KW-1133">Transmembrane helix</keyword>
<dbReference type="EMBL" id="FNAX01000009">
    <property type="protein sequence ID" value="SDF61384.1"/>
    <property type="molecule type" value="Genomic_DNA"/>
</dbReference>
<feature type="region of interest" description="Disordered" evidence="6">
    <location>
        <begin position="261"/>
        <end position="281"/>
    </location>
</feature>
<dbReference type="GO" id="GO:0005886">
    <property type="term" value="C:plasma membrane"/>
    <property type="evidence" value="ECO:0007669"/>
    <property type="project" value="UniProtKB-SubCell"/>
</dbReference>
<evidence type="ECO:0000256" key="6">
    <source>
        <dbReference type="SAM" id="MobiDB-lite"/>
    </source>
</evidence>